<proteinExistence type="predicted"/>
<evidence type="ECO:0000256" key="1">
    <source>
        <dbReference type="SAM" id="MobiDB-lite"/>
    </source>
</evidence>
<evidence type="ECO:0000313" key="2">
    <source>
        <dbReference type="EMBL" id="EJT52724.1"/>
    </source>
</evidence>
<feature type="compositionally biased region" description="Basic and acidic residues" evidence="1">
    <location>
        <begin position="218"/>
        <end position="232"/>
    </location>
</feature>
<feature type="compositionally biased region" description="Basic and acidic residues" evidence="1">
    <location>
        <begin position="725"/>
        <end position="743"/>
    </location>
</feature>
<feature type="compositionally biased region" description="Low complexity" evidence="1">
    <location>
        <begin position="744"/>
        <end position="768"/>
    </location>
</feature>
<reference evidence="2 3" key="1">
    <citation type="journal article" date="2012" name="Eukaryot. Cell">
        <title>Draft genome sequence of CBS 2479, the standard type strain of Trichosporon asahii.</title>
        <authorList>
            <person name="Yang R.Y."/>
            <person name="Li H.T."/>
            <person name="Zhu H."/>
            <person name="Zhou G.P."/>
            <person name="Wang M."/>
            <person name="Wang L."/>
        </authorList>
    </citation>
    <scope>NUCLEOTIDE SEQUENCE [LARGE SCALE GENOMIC DNA]</scope>
    <source>
        <strain evidence="3">ATCC 90039 / CBS 2479 / JCM 2466 / KCTC 7840 / NCYC 2677 / UAMH 7654</strain>
    </source>
</reference>
<dbReference type="AlphaFoldDB" id="J6F6N0"/>
<dbReference type="EMBL" id="ALBS01000018">
    <property type="protein sequence ID" value="EJT52724.1"/>
    <property type="molecule type" value="Genomic_DNA"/>
</dbReference>
<feature type="region of interest" description="Disordered" evidence="1">
    <location>
        <begin position="1"/>
        <end position="84"/>
    </location>
</feature>
<dbReference type="VEuPathDB" id="FungiDB:A1Q1_02059"/>
<feature type="compositionally biased region" description="Low complexity" evidence="1">
    <location>
        <begin position="236"/>
        <end position="246"/>
    </location>
</feature>
<dbReference type="Proteomes" id="UP000002748">
    <property type="component" value="Unassembled WGS sequence"/>
</dbReference>
<comment type="caution">
    <text evidence="2">The sequence shown here is derived from an EMBL/GenBank/DDBJ whole genome shotgun (WGS) entry which is preliminary data.</text>
</comment>
<dbReference type="OrthoDB" id="298344at2759"/>
<feature type="compositionally biased region" description="Polar residues" evidence="1">
    <location>
        <begin position="1"/>
        <end position="20"/>
    </location>
</feature>
<feature type="compositionally biased region" description="Low complexity" evidence="1">
    <location>
        <begin position="21"/>
        <end position="30"/>
    </location>
</feature>
<organism evidence="2 3">
    <name type="scientific">Trichosporon asahii var. asahii (strain ATCC 90039 / CBS 2479 / JCM 2466 / KCTC 7840 / NBRC 103889/ NCYC 2677 / UAMH 7654)</name>
    <name type="common">Yeast</name>
    <dbReference type="NCBI Taxonomy" id="1186058"/>
    <lineage>
        <taxon>Eukaryota</taxon>
        <taxon>Fungi</taxon>
        <taxon>Dikarya</taxon>
        <taxon>Basidiomycota</taxon>
        <taxon>Agaricomycotina</taxon>
        <taxon>Tremellomycetes</taxon>
        <taxon>Trichosporonales</taxon>
        <taxon>Trichosporonaceae</taxon>
        <taxon>Trichosporon</taxon>
    </lineage>
</organism>
<feature type="region of interest" description="Disordered" evidence="1">
    <location>
        <begin position="687"/>
        <end position="768"/>
    </location>
</feature>
<dbReference type="GeneID" id="25985573"/>
<protein>
    <submittedName>
        <fullName evidence="2">Uncharacterized protein</fullName>
    </submittedName>
</protein>
<evidence type="ECO:0000313" key="3">
    <source>
        <dbReference type="Proteomes" id="UP000002748"/>
    </source>
</evidence>
<accession>J6F6N0</accession>
<dbReference type="KEGG" id="tasa:A1Q1_02059"/>
<dbReference type="RefSeq" id="XP_014184064.1">
    <property type="nucleotide sequence ID" value="XM_014328589.1"/>
</dbReference>
<sequence length="812" mass="90015">MSAASSPMADSTVPTLTKTTSSPASRRAASVESDVLTPPPEDPPLLASKRKAPPSSSAKEAKRAKPAKPAPKEEQQDSNDKEKKPYCHQCRLAVEPENLLRCTKLRKHSKLQPPRACNYVWCERDLVKRYGIDVDGVRSAPRAAEGHDDGLPYTFESFSFKLTTRNVVKKAEDIGMPIAEFLRKSDAGEITETPPKKQSKKKAVKEQEGSDSELSDPDAPKKPAKKKAEPKKSAAKSKATAKTTAKSKAKPDPKAKAKGKDAKGKAAAAKDAKKKTTKKIEPKKAPVKKKEKPEPPRPVVKNVDTRLSFEEAEQRMYLREFVVRFRSLLGLADRSLAPLDDFDHPLPEATVRSVAAGLLDLIIADQGAHYGTSEEVFGSLDQYHTELKHYADLARFGRIFNDLEDLLGVTMAEEPSNASRERNEAALRSILDLGEGDETPTWATEAPRRGRAAASRIPGAVEVVRMLLGLCEYVIPLDAVRTEMDPAWGSRESEYRREATRLAKAENQRWETEKKKILAARVRCTSAASTRANKALYDEKEGEHRAALAGIELVPRTVAQRKATRFAPIGLDAQGRKYYFLTPRLIDEERYRPGPSSWARTLYIFGEGFPWDESLPTAVERWMRVESSEDLRKLSMWTRWELFNKLDAMAKEGFWPSEGTERLGLTAEEEKRAIALREERAAAAREQEAERERIEREAEAERERAAAAKRAAKATAKPQANGEPSLKENGVDGLSKAEFDELSRSSPSPSDDAGSDAGSDASALSSAPSQVEDLLALLEYTPSYDKMSERFTLPASVMEVAQFVQQLEIRGY</sequence>
<feature type="compositionally biased region" description="Basic and acidic residues" evidence="1">
    <location>
        <begin position="687"/>
        <end position="706"/>
    </location>
</feature>
<gene>
    <name evidence="2" type="ORF">A1Q1_02059</name>
</gene>
<feature type="compositionally biased region" description="Basic and acidic residues" evidence="1">
    <location>
        <begin position="70"/>
        <end position="84"/>
    </location>
</feature>
<feature type="compositionally biased region" description="Basic and acidic residues" evidence="1">
    <location>
        <begin position="249"/>
        <end position="271"/>
    </location>
</feature>
<dbReference type="HOGENOM" id="CLU_351318_0_0_1"/>
<name>J6F6N0_TRIAS</name>
<feature type="region of interest" description="Disordered" evidence="1">
    <location>
        <begin position="185"/>
        <end position="300"/>
    </location>
</feature>